<dbReference type="OrthoDB" id="2832083at2759"/>
<dbReference type="AlphaFoldDB" id="A0A067ME25"/>
<dbReference type="STRING" id="930990.A0A067ME25"/>
<protein>
    <recommendedName>
        <fullName evidence="4">Sulfotransferase domain-containing protein</fullName>
    </recommendedName>
</protein>
<keyword evidence="1" id="KW-0812">Transmembrane</keyword>
<dbReference type="SUPFAM" id="SSF52540">
    <property type="entry name" value="P-loop containing nucleoside triphosphate hydrolases"/>
    <property type="match status" value="1"/>
</dbReference>
<dbReference type="InterPro" id="IPR027417">
    <property type="entry name" value="P-loop_NTPase"/>
</dbReference>
<evidence type="ECO:0000256" key="1">
    <source>
        <dbReference type="SAM" id="Phobius"/>
    </source>
</evidence>
<feature type="transmembrane region" description="Helical" evidence="1">
    <location>
        <begin position="278"/>
        <end position="300"/>
    </location>
</feature>
<dbReference type="PANTHER" id="PTHR36978">
    <property type="entry name" value="P-LOOP CONTAINING NUCLEOTIDE TRIPHOSPHATE HYDROLASE"/>
    <property type="match status" value="1"/>
</dbReference>
<dbReference type="InterPro" id="IPR040632">
    <property type="entry name" value="Sulfotransfer_4"/>
</dbReference>
<gene>
    <name evidence="2" type="ORF">BOTBODRAFT_361023</name>
</gene>
<keyword evidence="1" id="KW-1133">Transmembrane helix</keyword>
<sequence length="305" mass="34075">MPAEKLTPASLVCGCKPFIFAASLPRTGTNSLKIAFEQLSLGPVCHFFIIEERGDSKAWIDALREPSTTDWRAFLGAYGAACDEPVCSVSSDIIRCFADGMLHGDGSRDAAESSRIQVRPPRQIPSDLPRCTARRCHRPIKVILITRSSSAWWASMQATILRLWTPGTLSLNLQQFLSRFRPDGGKYWYHIELMKHNRVERLHEDYMDNHVETVRAAVRDANRALAEAGSALTVPLLEYQVKEGWTPLCHFLGVSIPDLPFPRVNDAESFNSRYRSDLMASAGWGLLWMSIAVVGGTSLLRGWNL</sequence>
<keyword evidence="3" id="KW-1185">Reference proteome</keyword>
<keyword evidence="1" id="KW-0472">Membrane</keyword>
<dbReference type="InParanoid" id="A0A067ME25"/>
<accession>A0A067ME25</accession>
<proteinExistence type="predicted"/>
<name>A0A067ME25_BOTB1</name>
<dbReference type="Proteomes" id="UP000027195">
    <property type="component" value="Unassembled WGS sequence"/>
</dbReference>
<dbReference type="Gene3D" id="3.40.50.300">
    <property type="entry name" value="P-loop containing nucleotide triphosphate hydrolases"/>
    <property type="match status" value="1"/>
</dbReference>
<evidence type="ECO:0000313" key="2">
    <source>
        <dbReference type="EMBL" id="KDQ13804.1"/>
    </source>
</evidence>
<dbReference type="EMBL" id="KL198041">
    <property type="protein sequence ID" value="KDQ13804.1"/>
    <property type="molecule type" value="Genomic_DNA"/>
</dbReference>
<organism evidence="2 3">
    <name type="scientific">Botryobasidium botryosum (strain FD-172 SS1)</name>
    <dbReference type="NCBI Taxonomy" id="930990"/>
    <lineage>
        <taxon>Eukaryota</taxon>
        <taxon>Fungi</taxon>
        <taxon>Dikarya</taxon>
        <taxon>Basidiomycota</taxon>
        <taxon>Agaricomycotina</taxon>
        <taxon>Agaricomycetes</taxon>
        <taxon>Cantharellales</taxon>
        <taxon>Botryobasidiaceae</taxon>
        <taxon>Botryobasidium</taxon>
    </lineage>
</organism>
<reference evidence="3" key="1">
    <citation type="journal article" date="2014" name="Proc. Natl. Acad. Sci. U.S.A.">
        <title>Extensive sampling of basidiomycete genomes demonstrates inadequacy of the white-rot/brown-rot paradigm for wood decay fungi.</title>
        <authorList>
            <person name="Riley R."/>
            <person name="Salamov A.A."/>
            <person name="Brown D.W."/>
            <person name="Nagy L.G."/>
            <person name="Floudas D."/>
            <person name="Held B.W."/>
            <person name="Levasseur A."/>
            <person name="Lombard V."/>
            <person name="Morin E."/>
            <person name="Otillar R."/>
            <person name="Lindquist E.A."/>
            <person name="Sun H."/>
            <person name="LaButti K.M."/>
            <person name="Schmutz J."/>
            <person name="Jabbour D."/>
            <person name="Luo H."/>
            <person name="Baker S.E."/>
            <person name="Pisabarro A.G."/>
            <person name="Walton J.D."/>
            <person name="Blanchette R.A."/>
            <person name="Henrissat B."/>
            <person name="Martin F."/>
            <person name="Cullen D."/>
            <person name="Hibbett D.S."/>
            <person name="Grigoriev I.V."/>
        </authorList>
    </citation>
    <scope>NUCLEOTIDE SEQUENCE [LARGE SCALE GENOMIC DNA]</scope>
    <source>
        <strain evidence="3">FD-172 SS1</strain>
    </source>
</reference>
<dbReference type="Pfam" id="PF17784">
    <property type="entry name" value="Sulfotransfer_4"/>
    <property type="match status" value="1"/>
</dbReference>
<evidence type="ECO:0008006" key="4">
    <source>
        <dbReference type="Google" id="ProtNLM"/>
    </source>
</evidence>
<evidence type="ECO:0000313" key="3">
    <source>
        <dbReference type="Proteomes" id="UP000027195"/>
    </source>
</evidence>
<dbReference type="HOGENOM" id="CLU_061199_2_1_1"/>
<dbReference type="PANTHER" id="PTHR36978:SF4">
    <property type="entry name" value="P-LOOP CONTAINING NUCLEOSIDE TRIPHOSPHATE HYDROLASE PROTEIN"/>
    <property type="match status" value="1"/>
</dbReference>